<keyword evidence="7" id="KW-1185">Reference proteome</keyword>
<dbReference type="CDD" id="cd17255">
    <property type="entry name" value="RMtype1_S_Fco49512ORF2615P-TRD2-CR2_like"/>
    <property type="match status" value="1"/>
</dbReference>
<gene>
    <name evidence="6" type="ORF">JEOSCH030_00145</name>
</gene>
<evidence type="ECO:0000256" key="3">
    <source>
        <dbReference type="ARBA" id="ARBA00023125"/>
    </source>
</evidence>
<organism evidence="6 7">
    <name type="scientific">Phocicoccus schoeneichii</name>
    <dbReference type="NCBI Taxonomy" id="1812261"/>
    <lineage>
        <taxon>Bacteria</taxon>
        <taxon>Bacillati</taxon>
        <taxon>Bacillota</taxon>
        <taxon>Bacilli</taxon>
        <taxon>Bacillales</taxon>
        <taxon>Salinicoccaceae</taxon>
        <taxon>Phocicoccus</taxon>
    </lineage>
</organism>
<sequence>MWKTLTRKMKDSGIEWIGEIPEDWEINKLKNFFSFSKGKNAAKYTKEYVNEKGKYPVYSGQTLNEGILGYVDQYEYDIDECLFTTTVGAKVMTLNILKGKFTLSQNCLIMNKKKDLNINFFYFLIQGLFDYEKSRIPSFMQPSLRIEDLNSYKIILPSNKEQNLVVNLLEKKANKIDNIIYNTQQSIEELKKYKQSLITEAVTKGLDPNVEMKDSGIEWIGKIPKHWSINRIKNKFTLNKGLTITKSDLKDKGIPVINYGEIHSKYGFRFDTKIHTVKNVDEEYLIKNENSLIEKGDFIFADTSEDLDGSGNFTCYIGDAQCFAGSHTVVLKPRKNINHLYYSYLFESLAFRAQIQKKVQGIKVFSITQGILKPLTLIIPTEHEQQQIVSYLDEQTSRIDKLIADKTKVIEELESYKKSLIYEYVTGKKEV</sequence>
<protein>
    <recommendedName>
        <fullName evidence="5">Type I restriction modification DNA specificity domain-containing protein</fullName>
    </recommendedName>
</protein>
<dbReference type="SUPFAM" id="SSF116734">
    <property type="entry name" value="DNA methylase specificity domain"/>
    <property type="match status" value="2"/>
</dbReference>
<dbReference type="Pfam" id="PF01420">
    <property type="entry name" value="Methylase_S"/>
    <property type="match status" value="2"/>
</dbReference>
<comment type="subunit">
    <text evidence="4">The methyltransferase is composed of M and S polypeptides.</text>
</comment>
<evidence type="ECO:0000256" key="1">
    <source>
        <dbReference type="ARBA" id="ARBA00010923"/>
    </source>
</evidence>
<dbReference type="GO" id="GO:0009307">
    <property type="term" value="P:DNA restriction-modification system"/>
    <property type="evidence" value="ECO:0007669"/>
    <property type="project" value="UniProtKB-KW"/>
</dbReference>
<comment type="caution">
    <text evidence="6">The sequence shown here is derived from an EMBL/GenBank/DDBJ whole genome shotgun (WGS) entry which is preliminary data.</text>
</comment>
<evidence type="ECO:0000313" key="6">
    <source>
        <dbReference type="EMBL" id="CAD2071026.1"/>
    </source>
</evidence>
<feature type="domain" description="Type I restriction modification DNA specificity" evidence="5">
    <location>
        <begin position="224"/>
        <end position="411"/>
    </location>
</feature>
<comment type="similarity">
    <text evidence="1">Belongs to the type-I restriction system S methylase family.</text>
</comment>
<feature type="domain" description="Type I restriction modification DNA specificity" evidence="5">
    <location>
        <begin position="21"/>
        <end position="188"/>
    </location>
</feature>
<accession>A0A6V7R132</accession>
<keyword evidence="3" id="KW-0238">DNA-binding</keyword>
<dbReference type="InterPro" id="IPR044946">
    <property type="entry name" value="Restrct_endonuc_typeI_TRD_sf"/>
</dbReference>
<evidence type="ECO:0000256" key="4">
    <source>
        <dbReference type="ARBA" id="ARBA00038652"/>
    </source>
</evidence>
<evidence type="ECO:0000259" key="5">
    <source>
        <dbReference type="Pfam" id="PF01420"/>
    </source>
</evidence>
<dbReference type="InterPro" id="IPR000055">
    <property type="entry name" value="Restrct_endonuc_typeI_TRD"/>
</dbReference>
<dbReference type="Proteomes" id="UP000521032">
    <property type="component" value="Unassembled WGS sequence"/>
</dbReference>
<evidence type="ECO:0000313" key="7">
    <source>
        <dbReference type="Proteomes" id="UP000521032"/>
    </source>
</evidence>
<reference evidence="6 7" key="1">
    <citation type="submission" date="2020-07" db="EMBL/GenBank/DDBJ databases">
        <authorList>
            <person name="Criscuolo A."/>
        </authorList>
    </citation>
    <scope>NUCLEOTIDE SEQUENCE [LARGE SCALE GENOMIC DNA]</scope>
    <source>
        <strain evidence="7">CIP 111030</strain>
    </source>
</reference>
<dbReference type="Gene3D" id="1.10.287.1120">
    <property type="entry name" value="Bipartite methylase S protein"/>
    <property type="match status" value="1"/>
</dbReference>
<dbReference type="GO" id="GO:0003677">
    <property type="term" value="F:DNA binding"/>
    <property type="evidence" value="ECO:0007669"/>
    <property type="project" value="UniProtKB-KW"/>
</dbReference>
<dbReference type="InterPro" id="IPR051212">
    <property type="entry name" value="Type-I_RE_S_subunit"/>
</dbReference>
<dbReference type="PANTHER" id="PTHR43140">
    <property type="entry name" value="TYPE-1 RESTRICTION ENZYME ECOKI SPECIFICITY PROTEIN"/>
    <property type="match status" value="1"/>
</dbReference>
<dbReference type="Gene3D" id="3.90.220.20">
    <property type="entry name" value="DNA methylase specificity domains"/>
    <property type="match status" value="2"/>
</dbReference>
<proteinExistence type="inferred from homology"/>
<dbReference type="AlphaFoldDB" id="A0A6V7R132"/>
<dbReference type="EMBL" id="CAJEWE010000003">
    <property type="protein sequence ID" value="CAD2071026.1"/>
    <property type="molecule type" value="Genomic_DNA"/>
</dbReference>
<name>A0A6V7R132_9BACL</name>
<evidence type="ECO:0000256" key="2">
    <source>
        <dbReference type="ARBA" id="ARBA00022747"/>
    </source>
</evidence>
<keyword evidence="2" id="KW-0680">Restriction system</keyword>
<dbReference type="PANTHER" id="PTHR43140:SF1">
    <property type="entry name" value="TYPE I RESTRICTION ENZYME ECOKI SPECIFICITY SUBUNIT"/>
    <property type="match status" value="1"/>
</dbReference>